<name>A0A806FMQ7_BIFAN</name>
<feature type="transmembrane region" description="Helical" evidence="2">
    <location>
        <begin position="38"/>
        <end position="59"/>
    </location>
</feature>
<organism evidence="4 5">
    <name type="scientific">Bifidobacterium animalis subsp. lactis CNCM I-2494</name>
    <dbReference type="NCBI Taxonomy" id="1042403"/>
    <lineage>
        <taxon>Bacteria</taxon>
        <taxon>Bacillati</taxon>
        <taxon>Actinomycetota</taxon>
        <taxon>Actinomycetes</taxon>
        <taxon>Bifidobacteriales</taxon>
        <taxon>Bifidobacteriaceae</taxon>
        <taxon>Bifidobacterium</taxon>
    </lineage>
</organism>
<evidence type="ECO:0000256" key="2">
    <source>
        <dbReference type="SAM" id="Phobius"/>
    </source>
</evidence>
<evidence type="ECO:0000313" key="5">
    <source>
        <dbReference type="Proteomes" id="UP000008394"/>
    </source>
</evidence>
<reference evidence="4 5" key="1">
    <citation type="journal article" date="2011" name="J. Bacteriol.">
        <title>Genome Sequence of the Probiotic Strain Bifidobacterium animalis subsp. lactis CNCM I-2494.</title>
        <authorList>
            <person name="Chervaux C."/>
            <person name="Grimaldi C."/>
            <person name="Bolotin A."/>
            <person name="Quinquis B."/>
            <person name="Legrain-Raspaud S."/>
            <person name="van Hylckama Vlieg J.E."/>
            <person name="Denariaz G."/>
            <person name="Smokvina T."/>
        </authorList>
    </citation>
    <scope>NUCLEOTIDE SEQUENCE [LARGE SCALE GENOMIC DNA]</scope>
    <source>
        <strain evidence="4 5">CNCM I-2494</strain>
    </source>
</reference>
<keyword evidence="2" id="KW-0812">Transmembrane</keyword>
<feature type="domain" description="Endonuclease/exonuclease/phosphatase" evidence="3">
    <location>
        <begin position="134"/>
        <end position="356"/>
    </location>
</feature>
<dbReference type="GO" id="GO:0003824">
    <property type="term" value="F:catalytic activity"/>
    <property type="evidence" value="ECO:0007669"/>
    <property type="project" value="InterPro"/>
</dbReference>
<evidence type="ECO:0000259" key="3">
    <source>
        <dbReference type="Pfam" id="PF03372"/>
    </source>
</evidence>
<feature type="transmembrane region" description="Helical" evidence="2">
    <location>
        <begin position="9"/>
        <end position="26"/>
    </location>
</feature>
<dbReference type="Gene3D" id="3.60.10.10">
    <property type="entry name" value="Endonuclease/exonuclease/phosphatase"/>
    <property type="match status" value="1"/>
</dbReference>
<feature type="region of interest" description="Disordered" evidence="1">
    <location>
        <begin position="370"/>
        <end position="397"/>
    </location>
</feature>
<proteinExistence type="predicted"/>
<keyword evidence="2" id="KW-0472">Membrane</keyword>
<protein>
    <submittedName>
        <fullName evidence="4">Hypothetical membrane spanning protein</fullName>
    </submittedName>
</protein>
<dbReference type="InterPro" id="IPR036691">
    <property type="entry name" value="Endo/exonu/phosph_ase_sf"/>
</dbReference>
<dbReference type="EMBL" id="CP002915">
    <property type="protein sequence ID" value="AEK29726.1"/>
    <property type="molecule type" value="Genomic_DNA"/>
</dbReference>
<accession>A0A806FMQ7</accession>
<evidence type="ECO:0000313" key="4">
    <source>
        <dbReference type="EMBL" id="AEK29726.1"/>
    </source>
</evidence>
<dbReference type="KEGG" id="bnm:BALAC2494_00856"/>
<evidence type="ECO:0000256" key="1">
    <source>
        <dbReference type="SAM" id="MobiDB-lite"/>
    </source>
</evidence>
<dbReference type="Pfam" id="PF03372">
    <property type="entry name" value="Exo_endo_phos"/>
    <property type="match status" value="1"/>
</dbReference>
<gene>
    <name evidence="4" type="ORF">BALAC2494_00856</name>
</gene>
<sequence length="397" mass="43357">MPEQRGERMIIALWVILVLLLVWISLSELPAGWDGHAPLPYLIALSPFAWIGITAVAIWSGCLREWPLMACAIVGLIASLLRKTAYYMNDLKTPNTGELIARKLAEKRESENLTISSNSAAVENLANGHFNVFTLNCRYGEANAHEIVNTVRTNDIAVLALQEMSPDLVTELHDAGLDDLLPFHQFGDPSSSDNGGFNGLWLRVEPAEQTPTGVPIPAADVPTVTLPVTSTFNITFASAHPKSPQRSCKDWSAGIIGLGALAKSANKDRDRNADDSCNNREIAVLMGDLNSSIVHPSFRELLASGFHDAALVEARGEHPTYPSWLKWPRIVIDHILFTDFMTASNVRAVFIDGTDHLGLTATLTIRDTRTQANAAARESWPSSLPPLPAKSRRKTAD</sequence>
<dbReference type="Proteomes" id="UP000008394">
    <property type="component" value="Chromosome"/>
</dbReference>
<dbReference type="AlphaFoldDB" id="A0A806FMQ7"/>
<dbReference type="InterPro" id="IPR005135">
    <property type="entry name" value="Endo/exonuclease/phosphatase"/>
</dbReference>
<dbReference type="SUPFAM" id="SSF56219">
    <property type="entry name" value="DNase I-like"/>
    <property type="match status" value="1"/>
</dbReference>
<keyword evidence="2" id="KW-1133">Transmembrane helix</keyword>